<dbReference type="EMBL" id="BDGG01000008">
    <property type="protein sequence ID" value="GAV02492.1"/>
    <property type="molecule type" value="Genomic_DNA"/>
</dbReference>
<evidence type="ECO:0000313" key="1">
    <source>
        <dbReference type="EMBL" id="GAV02492.1"/>
    </source>
</evidence>
<comment type="caution">
    <text evidence="1">The sequence shown here is derived from an EMBL/GenBank/DDBJ whole genome shotgun (WGS) entry which is preliminary data.</text>
</comment>
<dbReference type="AlphaFoldDB" id="A0A1D1VLJ9"/>
<keyword evidence="2" id="KW-1185">Reference proteome</keyword>
<name>A0A1D1VLJ9_RAMVA</name>
<reference evidence="1 2" key="1">
    <citation type="journal article" date="2016" name="Nat. Commun.">
        <title>Extremotolerant tardigrade genome and improved radiotolerance of human cultured cells by tardigrade-unique protein.</title>
        <authorList>
            <person name="Hashimoto T."/>
            <person name="Horikawa D.D."/>
            <person name="Saito Y."/>
            <person name="Kuwahara H."/>
            <person name="Kozuka-Hata H."/>
            <person name="Shin-I T."/>
            <person name="Minakuchi Y."/>
            <person name="Ohishi K."/>
            <person name="Motoyama A."/>
            <person name="Aizu T."/>
            <person name="Enomoto A."/>
            <person name="Kondo K."/>
            <person name="Tanaka S."/>
            <person name="Hara Y."/>
            <person name="Koshikawa S."/>
            <person name="Sagara H."/>
            <person name="Miura T."/>
            <person name="Yokobori S."/>
            <person name="Miyagawa K."/>
            <person name="Suzuki Y."/>
            <person name="Kubo T."/>
            <person name="Oyama M."/>
            <person name="Kohara Y."/>
            <person name="Fujiyama A."/>
            <person name="Arakawa K."/>
            <person name="Katayama T."/>
            <person name="Toyoda A."/>
            <person name="Kunieda T."/>
        </authorList>
    </citation>
    <scope>NUCLEOTIDE SEQUENCE [LARGE SCALE GENOMIC DNA]</scope>
    <source>
        <strain evidence="1 2">YOKOZUNA-1</strain>
    </source>
</reference>
<evidence type="ECO:0000313" key="2">
    <source>
        <dbReference type="Proteomes" id="UP000186922"/>
    </source>
</evidence>
<sequence length="118" mass="12885">LIGSLYTICTARIAPGALNAAPYLVIRVNGKHLPFLKISLLWSFNLPKQAKAHSLPTRGVFTNRIFNKAASLITSMLVMITVEGSVPSTSDIVIETIVSLYTFTCKFAARTMGRSRLT</sequence>
<protein>
    <submittedName>
        <fullName evidence="1">Uncharacterized protein</fullName>
    </submittedName>
</protein>
<proteinExistence type="predicted"/>
<organism evidence="1 2">
    <name type="scientific">Ramazzottius varieornatus</name>
    <name type="common">Water bear</name>
    <name type="synonym">Tardigrade</name>
    <dbReference type="NCBI Taxonomy" id="947166"/>
    <lineage>
        <taxon>Eukaryota</taxon>
        <taxon>Metazoa</taxon>
        <taxon>Ecdysozoa</taxon>
        <taxon>Tardigrada</taxon>
        <taxon>Eutardigrada</taxon>
        <taxon>Parachela</taxon>
        <taxon>Hypsibioidea</taxon>
        <taxon>Ramazzottiidae</taxon>
        <taxon>Ramazzottius</taxon>
    </lineage>
</organism>
<dbReference type="Proteomes" id="UP000186922">
    <property type="component" value="Unassembled WGS sequence"/>
</dbReference>
<accession>A0A1D1VLJ9</accession>
<feature type="non-terminal residue" evidence="1">
    <location>
        <position position="1"/>
    </location>
</feature>
<gene>
    <name evidence="1" type="primary">RvY_13052-1</name>
    <name evidence="1" type="synonym">RvY_13052.1</name>
    <name evidence="1" type="ORF">RvY_13052</name>
</gene>